<proteinExistence type="predicted"/>
<accession>A0A182NYR4</accession>
<dbReference type="AlphaFoldDB" id="A0A182NYR4"/>
<dbReference type="EnsemblMetazoa" id="ADIR014956-RB">
    <property type="protein sequence ID" value="ADIR014956-PB"/>
    <property type="gene ID" value="ADIR014956"/>
</dbReference>
<dbReference type="VEuPathDB" id="VectorBase:ADIR014956"/>
<reference evidence="1" key="2">
    <citation type="submission" date="2020-05" db="UniProtKB">
        <authorList>
            <consortium name="EnsemblMetazoa"/>
        </authorList>
    </citation>
    <scope>IDENTIFICATION</scope>
    <source>
        <strain evidence="1">WRAIR2</strain>
    </source>
</reference>
<name>A0A182NYR4_9DIPT</name>
<evidence type="ECO:0000313" key="2">
    <source>
        <dbReference type="Proteomes" id="UP000075884"/>
    </source>
</evidence>
<evidence type="ECO:0000313" key="1">
    <source>
        <dbReference type="EnsemblMetazoa" id="ADIR014956-PB"/>
    </source>
</evidence>
<keyword evidence="2" id="KW-1185">Reference proteome</keyword>
<organism evidence="1 2">
    <name type="scientific">Anopheles dirus</name>
    <dbReference type="NCBI Taxonomy" id="7168"/>
    <lineage>
        <taxon>Eukaryota</taxon>
        <taxon>Metazoa</taxon>
        <taxon>Ecdysozoa</taxon>
        <taxon>Arthropoda</taxon>
        <taxon>Hexapoda</taxon>
        <taxon>Insecta</taxon>
        <taxon>Pterygota</taxon>
        <taxon>Neoptera</taxon>
        <taxon>Endopterygota</taxon>
        <taxon>Diptera</taxon>
        <taxon>Nematocera</taxon>
        <taxon>Culicoidea</taxon>
        <taxon>Culicidae</taxon>
        <taxon>Anophelinae</taxon>
        <taxon>Anopheles</taxon>
    </lineage>
</organism>
<dbReference type="Proteomes" id="UP000075884">
    <property type="component" value="Unassembled WGS sequence"/>
</dbReference>
<reference evidence="2" key="1">
    <citation type="submission" date="2013-03" db="EMBL/GenBank/DDBJ databases">
        <title>The Genome Sequence of Anopheles dirus WRAIR2.</title>
        <authorList>
            <consortium name="The Broad Institute Genomics Platform"/>
            <person name="Neafsey D.E."/>
            <person name="Walton C."/>
            <person name="Walker B."/>
            <person name="Young S.K."/>
            <person name="Zeng Q."/>
            <person name="Gargeya S."/>
            <person name="Fitzgerald M."/>
            <person name="Haas B."/>
            <person name="Abouelleil A."/>
            <person name="Allen A.W."/>
            <person name="Alvarado L."/>
            <person name="Arachchi H.M."/>
            <person name="Berlin A.M."/>
            <person name="Chapman S.B."/>
            <person name="Gainer-Dewar J."/>
            <person name="Goldberg J."/>
            <person name="Griggs A."/>
            <person name="Gujja S."/>
            <person name="Hansen M."/>
            <person name="Howarth C."/>
            <person name="Imamovic A."/>
            <person name="Ireland A."/>
            <person name="Larimer J."/>
            <person name="McCowan C."/>
            <person name="Murphy C."/>
            <person name="Pearson M."/>
            <person name="Poon T.W."/>
            <person name="Priest M."/>
            <person name="Roberts A."/>
            <person name="Saif S."/>
            <person name="Shea T."/>
            <person name="Sisk P."/>
            <person name="Sykes S."/>
            <person name="Wortman J."/>
            <person name="Nusbaum C."/>
            <person name="Birren B."/>
        </authorList>
    </citation>
    <scope>NUCLEOTIDE SEQUENCE [LARGE SCALE GENOMIC DNA]</scope>
    <source>
        <strain evidence="2">WRAIR2</strain>
    </source>
</reference>
<sequence length="37" mass="4435">MDNNNCLFWFIVLVMDDKSANAFYVPMDISFRNELNF</sequence>
<protein>
    <submittedName>
        <fullName evidence="1">Uncharacterized protein</fullName>
    </submittedName>
</protein>